<protein>
    <submittedName>
        <fullName evidence="2">7348_t:CDS:1</fullName>
    </submittedName>
</protein>
<feature type="compositionally biased region" description="Polar residues" evidence="1">
    <location>
        <begin position="186"/>
        <end position="200"/>
    </location>
</feature>
<feature type="region of interest" description="Disordered" evidence="1">
    <location>
        <begin position="373"/>
        <end position="394"/>
    </location>
</feature>
<name>A0A9N9F629_9GLOM</name>
<evidence type="ECO:0000256" key="1">
    <source>
        <dbReference type="SAM" id="MobiDB-lite"/>
    </source>
</evidence>
<feature type="non-terminal residue" evidence="2">
    <location>
        <position position="394"/>
    </location>
</feature>
<gene>
    <name evidence="2" type="ORF">POCULU_LOCUS3103</name>
</gene>
<proteinExistence type="predicted"/>
<evidence type="ECO:0000313" key="3">
    <source>
        <dbReference type="Proteomes" id="UP000789572"/>
    </source>
</evidence>
<sequence>MSKACYDYFVEKTPKEWSEIDFLSWLNEEDLFAEEGLLIHDRWSRWHQRFHTGLDTVISRHKSKDDNNPESLRRINSAINLNKTRSTGLRDMANPLWSGPFGHVAEVVTDHTVMAGRIQDNLFSLRAWEIWPIRYGAAVLAIQLFALLISEYTFYYPNRSLRMVAVITVAETATNPQRPGAVDNSKGLSGTSQVDSSPQPKYTKKIFGSRQQSVMTITEYGGICWSPTPKRVQLEISTPPTNVTNQCQIRIINFLPCDKEDFSSDSDSEIIPVSLTNIFLETSVELERIPDQTAESDAPRTPHPQRKTTIYTMHRYKGGLHIVDILTNFTIPDNKDQTCVLDEIVEKVYSFKSRVMDYYLKLQEISWKAQKYTPSNENPLEVSPAKKNNCKTIK</sequence>
<keyword evidence="3" id="KW-1185">Reference proteome</keyword>
<evidence type="ECO:0000313" key="2">
    <source>
        <dbReference type="EMBL" id="CAG8511652.1"/>
    </source>
</evidence>
<reference evidence="2" key="1">
    <citation type="submission" date="2021-06" db="EMBL/GenBank/DDBJ databases">
        <authorList>
            <person name="Kallberg Y."/>
            <person name="Tangrot J."/>
            <person name="Rosling A."/>
        </authorList>
    </citation>
    <scope>NUCLEOTIDE SEQUENCE</scope>
    <source>
        <strain evidence="2">IA702</strain>
    </source>
</reference>
<dbReference type="OrthoDB" id="2440190at2759"/>
<dbReference type="AlphaFoldDB" id="A0A9N9F629"/>
<accession>A0A9N9F629</accession>
<organism evidence="2 3">
    <name type="scientific">Paraglomus occultum</name>
    <dbReference type="NCBI Taxonomy" id="144539"/>
    <lineage>
        <taxon>Eukaryota</taxon>
        <taxon>Fungi</taxon>
        <taxon>Fungi incertae sedis</taxon>
        <taxon>Mucoromycota</taxon>
        <taxon>Glomeromycotina</taxon>
        <taxon>Glomeromycetes</taxon>
        <taxon>Paraglomerales</taxon>
        <taxon>Paraglomeraceae</taxon>
        <taxon>Paraglomus</taxon>
    </lineage>
</organism>
<feature type="region of interest" description="Disordered" evidence="1">
    <location>
        <begin position="175"/>
        <end position="201"/>
    </location>
</feature>
<dbReference type="EMBL" id="CAJVPJ010000323">
    <property type="protein sequence ID" value="CAG8511652.1"/>
    <property type="molecule type" value="Genomic_DNA"/>
</dbReference>
<comment type="caution">
    <text evidence="2">The sequence shown here is derived from an EMBL/GenBank/DDBJ whole genome shotgun (WGS) entry which is preliminary data.</text>
</comment>
<dbReference type="Proteomes" id="UP000789572">
    <property type="component" value="Unassembled WGS sequence"/>
</dbReference>